<feature type="domain" description="RNase H type-1" evidence="1">
    <location>
        <begin position="3"/>
        <end position="64"/>
    </location>
</feature>
<proteinExistence type="predicted"/>
<dbReference type="Gene3D" id="3.30.420.10">
    <property type="entry name" value="Ribonuclease H-like superfamily/Ribonuclease H"/>
    <property type="match status" value="1"/>
</dbReference>
<gene>
    <name evidence="2" type="ORF">CFP56_023301</name>
</gene>
<name>A0AAW0K9C2_QUESU</name>
<dbReference type="GO" id="GO:0004523">
    <property type="term" value="F:RNA-DNA hybrid ribonuclease activity"/>
    <property type="evidence" value="ECO:0007669"/>
    <property type="project" value="InterPro"/>
</dbReference>
<dbReference type="AlphaFoldDB" id="A0AAW0K9C2"/>
<dbReference type="PANTHER" id="PTHR47723:SF19">
    <property type="entry name" value="POLYNUCLEOTIDYL TRANSFERASE, RIBONUCLEASE H-LIKE SUPERFAMILY PROTEIN"/>
    <property type="match status" value="1"/>
</dbReference>
<dbReference type="InterPro" id="IPR036397">
    <property type="entry name" value="RNaseH_sf"/>
</dbReference>
<dbReference type="InterPro" id="IPR002156">
    <property type="entry name" value="RNaseH_domain"/>
</dbReference>
<dbReference type="InterPro" id="IPR053151">
    <property type="entry name" value="RNase_H-like"/>
</dbReference>
<dbReference type="Pfam" id="PF13456">
    <property type="entry name" value="RVT_3"/>
    <property type="match status" value="1"/>
</dbReference>
<sequence>MNLEAVEIEVDAKSIVDLVANNNGTNHFITSLVDDYMTLASQIPHKKIVHCFREANKCVDALAKIGTSLR</sequence>
<dbReference type="Proteomes" id="UP000237347">
    <property type="component" value="Unassembled WGS sequence"/>
</dbReference>
<accession>A0AAW0K9C2</accession>
<protein>
    <recommendedName>
        <fullName evidence="1">RNase H type-1 domain-containing protein</fullName>
    </recommendedName>
</protein>
<dbReference type="GO" id="GO:0003676">
    <property type="term" value="F:nucleic acid binding"/>
    <property type="evidence" value="ECO:0007669"/>
    <property type="project" value="InterPro"/>
</dbReference>
<evidence type="ECO:0000313" key="3">
    <source>
        <dbReference type="Proteomes" id="UP000237347"/>
    </source>
</evidence>
<dbReference type="EMBL" id="PKMF04000367">
    <property type="protein sequence ID" value="KAK7835687.1"/>
    <property type="molecule type" value="Genomic_DNA"/>
</dbReference>
<evidence type="ECO:0000313" key="2">
    <source>
        <dbReference type="EMBL" id="KAK7835687.1"/>
    </source>
</evidence>
<keyword evidence="3" id="KW-1185">Reference proteome</keyword>
<organism evidence="2 3">
    <name type="scientific">Quercus suber</name>
    <name type="common">Cork oak</name>
    <dbReference type="NCBI Taxonomy" id="58331"/>
    <lineage>
        <taxon>Eukaryota</taxon>
        <taxon>Viridiplantae</taxon>
        <taxon>Streptophyta</taxon>
        <taxon>Embryophyta</taxon>
        <taxon>Tracheophyta</taxon>
        <taxon>Spermatophyta</taxon>
        <taxon>Magnoliopsida</taxon>
        <taxon>eudicotyledons</taxon>
        <taxon>Gunneridae</taxon>
        <taxon>Pentapetalae</taxon>
        <taxon>rosids</taxon>
        <taxon>fabids</taxon>
        <taxon>Fagales</taxon>
        <taxon>Fagaceae</taxon>
        <taxon>Quercus</taxon>
    </lineage>
</organism>
<dbReference type="PANTHER" id="PTHR47723">
    <property type="entry name" value="OS05G0353850 PROTEIN"/>
    <property type="match status" value="1"/>
</dbReference>
<reference evidence="2 3" key="1">
    <citation type="journal article" date="2018" name="Sci. Data">
        <title>The draft genome sequence of cork oak.</title>
        <authorList>
            <person name="Ramos A.M."/>
            <person name="Usie A."/>
            <person name="Barbosa P."/>
            <person name="Barros P.M."/>
            <person name="Capote T."/>
            <person name="Chaves I."/>
            <person name="Simoes F."/>
            <person name="Abreu I."/>
            <person name="Carrasquinho I."/>
            <person name="Faro C."/>
            <person name="Guimaraes J.B."/>
            <person name="Mendonca D."/>
            <person name="Nobrega F."/>
            <person name="Rodrigues L."/>
            <person name="Saibo N.J.M."/>
            <person name="Varela M.C."/>
            <person name="Egas C."/>
            <person name="Matos J."/>
            <person name="Miguel C.M."/>
            <person name="Oliveira M.M."/>
            <person name="Ricardo C.P."/>
            <person name="Goncalves S."/>
        </authorList>
    </citation>
    <scope>NUCLEOTIDE SEQUENCE [LARGE SCALE GENOMIC DNA]</scope>
    <source>
        <strain evidence="3">cv. HL8</strain>
    </source>
</reference>
<comment type="caution">
    <text evidence="2">The sequence shown here is derived from an EMBL/GenBank/DDBJ whole genome shotgun (WGS) entry which is preliminary data.</text>
</comment>
<evidence type="ECO:0000259" key="1">
    <source>
        <dbReference type="Pfam" id="PF13456"/>
    </source>
</evidence>